<dbReference type="Pfam" id="PF13508">
    <property type="entry name" value="Acetyltransf_7"/>
    <property type="match status" value="1"/>
</dbReference>
<dbReference type="Gene3D" id="3.40.630.30">
    <property type="match status" value="1"/>
</dbReference>
<name>A0ABS1B849_9MICO</name>
<evidence type="ECO:0000259" key="4">
    <source>
        <dbReference type="PROSITE" id="PS51186"/>
    </source>
</evidence>
<dbReference type="RefSeq" id="WP_200501460.1">
    <property type="nucleotide sequence ID" value="NZ_JAEDAJ010000002.1"/>
</dbReference>
<protein>
    <submittedName>
        <fullName evidence="5">GNAT family N-acetyltransferase</fullName>
    </submittedName>
</protein>
<dbReference type="InterPro" id="IPR050832">
    <property type="entry name" value="Bact_Acetyltransf"/>
</dbReference>
<evidence type="ECO:0000256" key="2">
    <source>
        <dbReference type="ARBA" id="ARBA00023315"/>
    </source>
</evidence>
<dbReference type="PROSITE" id="PS51186">
    <property type="entry name" value="GNAT"/>
    <property type="match status" value="1"/>
</dbReference>
<dbReference type="EMBL" id="JAEDAJ010000002">
    <property type="protein sequence ID" value="MBK0330806.1"/>
    <property type="molecule type" value="Genomic_DNA"/>
</dbReference>
<dbReference type="CDD" id="cd04301">
    <property type="entry name" value="NAT_SF"/>
    <property type="match status" value="1"/>
</dbReference>
<dbReference type="Proteomes" id="UP000612352">
    <property type="component" value="Unassembled WGS sequence"/>
</dbReference>
<keyword evidence="2" id="KW-0012">Acyltransferase</keyword>
<accession>A0ABS1B849</accession>
<dbReference type="InterPro" id="IPR016181">
    <property type="entry name" value="Acyl_CoA_acyltransferase"/>
</dbReference>
<evidence type="ECO:0000313" key="5">
    <source>
        <dbReference type="EMBL" id="MBK0330806.1"/>
    </source>
</evidence>
<evidence type="ECO:0000256" key="3">
    <source>
        <dbReference type="SAM" id="MobiDB-lite"/>
    </source>
</evidence>
<feature type="region of interest" description="Disordered" evidence="3">
    <location>
        <begin position="1"/>
        <end position="20"/>
    </location>
</feature>
<dbReference type="SUPFAM" id="SSF55729">
    <property type="entry name" value="Acyl-CoA N-acyltransferases (Nat)"/>
    <property type="match status" value="1"/>
</dbReference>
<dbReference type="PANTHER" id="PTHR43877">
    <property type="entry name" value="AMINOALKYLPHOSPHONATE N-ACETYLTRANSFERASE-RELATED-RELATED"/>
    <property type="match status" value="1"/>
</dbReference>
<dbReference type="InterPro" id="IPR000182">
    <property type="entry name" value="GNAT_dom"/>
</dbReference>
<keyword evidence="6" id="KW-1185">Reference proteome</keyword>
<reference evidence="5 6" key="1">
    <citation type="submission" date="2020-12" db="EMBL/GenBank/DDBJ databases">
        <title>Brachybacterium sp. MASK1Z-5, whole genome shotgun sequence.</title>
        <authorList>
            <person name="Tuo L."/>
        </authorList>
    </citation>
    <scope>NUCLEOTIDE SEQUENCE [LARGE SCALE GENOMIC DNA]</scope>
    <source>
        <strain evidence="5 6">MASK1Z-5</strain>
    </source>
</reference>
<organism evidence="5 6">
    <name type="scientific">Brachybacterium halotolerans</name>
    <dbReference type="NCBI Taxonomy" id="2795215"/>
    <lineage>
        <taxon>Bacteria</taxon>
        <taxon>Bacillati</taxon>
        <taxon>Actinomycetota</taxon>
        <taxon>Actinomycetes</taxon>
        <taxon>Micrococcales</taxon>
        <taxon>Dermabacteraceae</taxon>
        <taxon>Brachybacterium</taxon>
    </lineage>
</organism>
<evidence type="ECO:0000313" key="6">
    <source>
        <dbReference type="Proteomes" id="UP000612352"/>
    </source>
</evidence>
<gene>
    <name evidence="5" type="ORF">I8D64_05260</name>
</gene>
<dbReference type="PANTHER" id="PTHR43877:SF1">
    <property type="entry name" value="ACETYLTRANSFERASE"/>
    <property type="match status" value="1"/>
</dbReference>
<evidence type="ECO:0000256" key="1">
    <source>
        <dbReference type="ARBA" id="ARBA00022679"/>
    </source>
</evidence>
<feature type="domain" description="N-acetyltransferase" evidence="4">
    <location>
        <begin position="17"/>
        <end position="178"/>
    </location>
</feature>
<sequence length="181" mass="19056">MSTAAATPAPAPRPAPPSIREASLDDVEGIVRVVNLAYRTQGGWTTEEHLVGGARTDAEDVRAAIADDTHLLLVAERDGAIVGCCYTDRQGDSAELGLFAVDPTLQAGGVGGALMEEQARRRADEGLASLHLRVLESRQELQAWYARHGFVETGEVVPFAGDAANLKVPGLGMAVMVRALA</sequence>
<keyword evidence="1" id="KW-0808">Transferase</keyword>
<comment type="caution">
    <text evidence="5">The sequence shown here is derived from an EMBL/GenBank/DDBJ whole genome shotgun (WGS) entry which is preliminary data.</text>
</comment>
<proteinExistence type="predicted"/>